<proteinExistence type="predicted"/>
<accession>A0A6C0B1S3</accession>
<organism evidence="1">
    <name type="scientific">viral metagenome</name>
    <dbReference type="NCBI Taxonomy" id="1070528"/>
    <lineage>
        <taxon>unclassified sequences</taxon>
        <taxon>metagenomes</taxon>
        <taxon>organismal metagenomes</taxon>
    </lineage>
</organism>
<reference evidence="1" key="1">
    <citation type="journal article" date="2020" name="Nature">
        <title>Giant virus diversity and host interactions through global metagenomics.</title>
        <authorList>
            <person name="Schulz F."/>
            <person name="Roux S."/>
            <person name="Paez-Espino D."/>
            <person name="Jungbluth S."/>
            <person name="Walsh D.A."/>
            <person name="Denef V.J."/>
            <person name="McMahon K.D."/>
            <person name="Konstantinidis K.T."/>
            <person name="Eloe-Fadrosh E.A."/>
            <person name="Kyrpides N.C."/>
            <person name="Woyke T."/>
        </authorList>
    </citation>
    <scope>NUCLEOTIDE SEQUENCE</scope>
    <source>
        <strain evidence="1">GVMAG-M-3300009185-36</strain>
    </source>
</reference>
<sequence>MPPKKVKKIEQVKETPVIFFLRIPDEVNDSILPVGDVLTYSDILHSVEVSNAAQRFDNELLKPILEKISRTREYSEHTACFWCCHKFNGHHFVSPISYEAYKNIYTCEGNFCSPECALANLYSEQTISDGTRWNRHALLNYLYASLYVESITPAPPRTLLRMFGGPLDIEQYRNYIATTNDLILSALPPIRMVFPVMNIQGPLRDMKKYVSLSNDVVEKASESLRLKRSKPIHVNIPTLDMCIQSKQ</sequence>
<evidence type="ECO:0008006" key="2">
    <source>
        <dbReference type="Google" id="ProtNLM"/>
    </source>
</evidence>
<dbReference type="AlphaFoldDB" id="A0A6C0B1S3"/>
<name>A0A6C0B1S3_9ZZZZ</name>
<evidence type="ECO:0000313" key="1">
    <source>
        <dbReference type="EMBL" id="QHS85731.1"/>
    </source>
</evidence>
<dbReference type="EMBL" id="MN739048">
    <property type="protein sequence ID" value="QHS85731.1"/>
    <property type="molecule type" value="Genomic_DNA"/>
</dbReference>
<protein>
    <recommendedName>
        <fullName evidence="2">MYM-type domain-containing protein</fullName>
    </recommendedName>
</protein>